<feature type="region of interest" description="Disordered" evidence="1">
    <location>
        <begin position="1"/>
        <end position="63"/>
    </location>
</feature>
<organism evidence="2">
    <name type="scientific">Culex pipiens</name>
    <name type="common">House mosquito</name>
    <dbReference type="NCBI Taxonomy" id="7175"/>
    <lineage>
        <taxon>Eukaryota</taxon>
        <taxon>Metazoa</taxon>
        <taxon>Ecdysozoa</taxon>
        <taxon>Arthropoda</taxon>
        <taxon>Hexapoda</taxon>
        <taxon>Insecta</taxon>
        <taxon>Pterygota</taxon>
        <taxon>Neoptera</taxon>
        <taxon>Endopterygota</taxon>
        <taxon>Diptera</taxon>
        <taxon>Nematocera</taxon>
        <taxon>Culicoidea</taxon>
        <taxon>Culicidae</taxon>
        <taxon>Culicinae</taxon>
        <taxon>Culicini</taxon>
        <taxon>Culex</taxon>
        <taxon>Culex</taxon>
    </lineage>
</organism>
<sequence length="101" mass="10618">MPPAQQQQKVPHANGAVQLQNAGARDAGVGLRVPAGPQERVGDSGARPGLVQAPDREHRAGAGAHLRSGLARARVPGAVRRIVRGVTFGFGRARFFLFFCA</sequence>
<proteinExistence type="predicted"/>
<reference evidence="2" key="1">
    <citation type="submission" date="2021-05" db="EMBL/GenBank/DDBJ databases">
        <authorList>
            <person name="Alioto T."/>
            <person name="Alioto T."/>
            <person name="Gomez Garrido J."/>
        </authorList>
    </citation>
    <scope>NUCLEOTIDE SEQUENCE</scope>
</reference>
<name>A0A8D8BCX5_CULPI</name>
<evidence type="ECO:0000313" key="2">
    <source>
        <dbReference type="EMBL" id="CAG6469266.1"/>
    </source>
</evidence>
<accession>A0A8D8BCX5</accession>
<dbReference type="EMBL" id="HBUE01062489">
    <property type="protein sequence ID" value="CAG6469266.1"/>
    <property type="molecule type" value="Transcribed_RNA"/>
</dbReference>
<dbReference type="AlphaFoldDB" id="A0A8D8BCX5"/>
<protein>
    <submittedName>
        <fullName evidence="2">(northern house mosquito) hypothetical protein</fullName>
    </submittedName>
</protein>
<evidence type="ECO:0000256" key="1">
    <source>
        <dbReference type="SAM" id="MobiDB-lite"/>
    </source>
</evidence>